<dbReference type="InterPro" id="IPR005181">
    <property type="entry name" value="SASA"/>
</dbReference>
<dbReference type="Proteomes" id="UP000250079">
    <property type="component" value="Chromosome"/>
</dbReference>
<dbReference type="GO" id="GO:0004556">
    <property type="term" value="F:alpha-amylase activity"/>
    <property type="evidence" value="ECO:0007669"/>
    <property type="project" value="UniProtKB-EC"/>
</dbReference>
<dbReference type="InterPro" id="IPR036514">
    <property type="entry name" value="SGNH_hydro_sf"/>
</dbReference>
<dbReference type="Gene3D" id="3.40.50.1110">
    <property type="entry name" value="SGNH hydrolase"/>
    <property type="match status" value="1"/>
</dbReference>
<dbReference type="EMBL" id="CP018632">
    <property type="protein sequence ID" value="ASJ76675.1"/>
    <property type="molecule type" value="Genomic_DNA"/>
</dbReference>
<evidence type="ECO:0000256" key="3">
    <source>
        <dbReference type="SAM" id="SignalP"/>
    </source>
</evidence>
<evidence type="ECO:0000256" key="2">
    <source>
        <dbReference type="SAM" id="MobiDB-lite"/>
    </source>
</evidence>
<reference evidence="5 6" key="1">
    <citation type="submission" date="2016-12" db="EMBL/GenBank/DDBJ databases">
        <authorList>
            <person name="Song W.-J."/>
            <person name="Kurnit D.M."/>
        </authorList>
    </citation>
    <scope>NUCLEOTIDE SEQUENCE [LARGE SCALE GENOMIC DNA]</scope>
    <source>
        <strain evidence="5 6">IMCC3135</strain>
    </source>
</reference>
<dbReference type="AlphaFoldDB" id="A0A2Z2P1I2"/>
<dbReference type="InterPro" id="IPR052940">
    <property type="entry name" value="Carb_Esterase_6"/>
</dbReference>
<organism evidence="5 6">
    <name type="scientific">Granulosicoccus antarcticus IMCC3135</name>
    <dbReference type="NCBI Taxonomy" id="1192854"/>
    <lineage>
        <taxon>Bacteria</taxon>
        <taxon>Pseudomonadati</taxon>
        <taxon>Pseudomonadota</taxon>
        <taxon>Gammaproteobacteria</taxon>
        <taxon>Chromatiales</taxon>
        <taxon>Granulosicoccaceae</taxon>
        <taxon>Granulosicoccus</taxon>
    </lineage>
</organism>
<dbReference type="Gene3D" id="2.60.40.10">
    <property type="entry name" value="Immunoglobulins"/>
    <property type="match status" value="1"/>
</dbReference>
<evidence type="ECO:0000256" key="1">
    <source>
        <dbReference type="ARBA" id="ARBA00022801"/>
    </source>
</evidence>
<name>A0A2Z2P1I2_9GAMM</name>
<dbReference type="Pfam" id="PF03629">
    <property type="entry name" value="SASA"/>
    <property type="match status" value="1"/>
</dbReference>
<keyword evidence="1 5" id="KW-0378">Hydrolase</keyword>
<dbReference type="KEGG" id="gai:IMCC3135_33155"/>
<dbReference type="InterPro" id="IPR036116">
    <property type="entry name" value="FN3_sf"/>
</dbReference>
<protein>
    <submittedName>
        <fullName evidence="5">Alpha-amylase</fullName>
        <ecNumber evidence="5">3.2.1.1</ecNumber>
    </submittedName>
</protein>
<feature type="compositionally biased region" description="Gly residues" evidence="2">
    <location>
        <begin position="126"/>
        <end position="157"/>
    </location>
</feature>
<accession>A0A2Z2P1I2</accession>
<feature type="chain" id="PRO_5016277024" evidence="3">
    <location>
        <begin position="24"/>
        <end position="577"/>
    </location>
</feature>
<feature type="domain" description="Sialate O-acetylesterase" evidence="4">
    <location>
        <begin position="272"/>
        <end position="471"/>
    </location>
</feature>
<dbReference type="PANTHER" id="PTHR31988:SF19">
    <property type="entry name" value="9-O-ACETYL-N-ACETYLNEURAMINIC ACID DEACETYLASE-RELATED"/>
    <property type="match status" value="1"/>
</dbReference>
<dbReference type="SUPFAM" id="SSF49265">
    <property type="entry name" value="Fibronectin type III"/>
    <property type="match status" value="1"/>
</dbReference>
<evidence type="ECO:0000313" key="5">
    <source>
        <dbReference type="EMBL" id="ASJ76675.1"/>
    </source>
</evidence>
<keyword evidence="3" id="KW-0732">Signal</keyword>
<evidence type="ECO:0000313" key="6">
    <source>
        <dbReference type="Proteomes" id="UP000250079"/>
    </source>
</evidence>
<keyword evidence="6" id="KW-1185">Reference proteome</keyword>
<dbReference type="InterPro" id="IPR013783">
    <property type="entry name" value="Ig-like_fold"/>
</dbReference>
<dbReference type="GO" id="GO:0016788">
    <property type="term" value="F:hydrolase activity, acting on ester bonds"/>
    <property type="evidence" value="ECO:0007669"/>
    <property type="project" value="UniProtKB-ARBA"/>
</dbReference>
<dbReference type="OrthoDB" id="4241492at2"/>
<feature type="signal peptide" evidence="3">
    <location>
        <begin position="1"/>
        <end position="23"/>
    </location>
</feature>
<keyword evidence="5" id="KW-0326">Glycosidase</keyword>
<sequence>MFKTLLLLVSLVSWFCLPGIAVADDEPPSSPGSLRAVRYSPTAGEVLWNKATDNVIVVGYRVFRDGEFLGIKDARSLYEPSLAPGQSYTYRVSALDRSGNEGPAMMVVLSGKNGTTSQGEPVSGGDTTGGGTTGGGTTGGGTTGGGTTGGGTTGGGTDDGKLTLYSNRNRVTLIEGDAKGVSVGITLSRGTQKRAVTLSLVSSNRDMLGMHHTFSKETLAPSESGSVLSLTLDVTVAPLLIHERYFQIVADDGVSKTTTPLTIDITPTPAPDVYLLIGQSNMEGYSEVDSRESYQGGRDERVERIRQLNVQPNNDNIFSSDSSFTNESTNVREPKLVIAEDALHEPRYIEVNGKGATFVGLGLTFAKQALRMTTAEIYLVPAAWGATGFCANANGNLAWNASKSSDKFLGGTLLADRALTRLNMTLRETGGVLRGILWHQGGADSNNPDCARTYADNLLKLSKRLRREARQDSRGSSARGDSAAIPFMVATQSKGDDERGRFSVFSSSKQKVDAAHRSVRSYISYSGIINNDDLTPPQYPCGQVSCVHFGADALREQGRRYYSTIKGIWSELGAYHY</sequence>
<feature type="region of interest" description="Disordered" evidence="2">
    <location>
        <begin position="112"/>
        <end position="161"/>
    </location>
</feature>
<evidence type="ECO:0000259" key="4">
    <source>
        <dbReference type="Pfam" id="PF03629"/>
    </source>
</evidence>
<gene>
    <name evidence="5" type="primary">igtZ_2</name>
    <name evidence="5" type="ORF">IMCC3135_33155</name>
</gene>
<dbReference type="EC" id="3.2.1.1" evidence="5"/>
<proteinExistence type="predicted"/>
<dbReference type="RefSeq" id="WP_088921423.1">
    <property type="nucleotide sequence ID" value="NZ_CP018632.1"/>
</dbReference>
<dbReference type="SUPFAM" id="SSF52266">
    <property type="entry name" value="SGNH hydrolase"/>
    <property type="match status" value="1"/>
</dbReference>
<dbReference type="PANTHER" id="PTHR31988">
    <property type="entry name" value="ESTERASE, PUTATIVE (DUF303)-RELATED"/>
    <property type="match status" value="1"/>
</dbReference>